<dbReference type="AlphaFoldDB" id="A0A498SG67"/>
<evidence type="ECO:0000256" key="1">
    <source>
        <dbReference type="SAM" id="MobiDB-lite"/>
    </source>
</evidence>
<feature type="region of interest" description="Disordered" evidence="1">
    <location>
        <begin position="1"/>
        <end position="43"/>
    </location>
</feature>
<accession>A0A498SG67</accession>
<proteinExistence type="predicted"/>
<gene>
    <name evidence="2" type="ORF">NAV_LOCUS2966</name>
</gene>
<reference evidence="2 3" key="1">
    <citation type="submission" date="2018-08" db="EMBL/GenBank/DDBJ databases">
        <authorList>
            <person name="Laetsch R D."/>
            <person name="Stevens L."/>
            <person name="Kumar S."/>
            <person name="Blaxter L. M."/>
        </authorList>
    </citation>
    <scope>NUCLEOTIDE SEQUENCE [LARGE SCALE GENOMIC DNA]</scope>
</reference>
<protein>
    <submittedName>
        <fullName evidence="2">Uncharacterized protein</fullName>
    </submittedName>
</protein>
<feature type="compositionally biased region" description="Low complexity" evidence="1">
    <location>
        <begin position="13"/>
        <end position="26"/>
    </location>
</feature>
<keyword evidence="3" id="KW-1185">Reference proteome</keyword>
<evidence type="ECO:0000313" key="2">
    <source>
        <dbReference type="EMBL" id="VBB28136.1"/>
    </source>
</evidence>
<name>A0A498SG67_ACAVI</name>
<dbReference type="OrthoDB" id="5870274at2759"/>
<evidence type="ECO:0000313" key="3">
    <source>
        <dbReference type="Proteomes" id="UP000276991"/>
    </source>
</evidence>
<organism evidence="2 3">
    <name type="scientific">Acanthocheilonema viteae</name>
    <name type="common">Filarial nematode worm</name>
    <name type="synonym">Dipetalonema viteae</name>
    <dbReference type="NCBI Taxonomy" id="6277"/>
    <lineage>
        <taxon>Eukaryota</taxon>
        <taxon>Metazoa</taxon>
        <taxon>Ecdysozoa</taxon>
        <taxon>Nematoda</taxon>
        <taxon>Chromadorea</taxon>
        <taxon>Rhabditida</taxon>
        <taxon>Spirurina</taxon>
        <taxon>Spiruromorpha</taxon>
        <taxon>Filarioidea</taxon>
        <taxon>Onchocercidae</taxon>
        <taxon>Acanthocheilonema</taxon>
    </lineage>
</organism>
<dbReference type="EMBL" id="UPTC01000351">
    <property type="protein sequence ID" value="VBB28136.1"/>
    <property type="molecule type" value="Genomic_DNA"/>
</dbReference>
<sequence>MTNNNISSPSPPSSSSSSSPPLLSSSPSPPLSPPPYSSPSLDDKIKLTNLPEFQSYPESVELLQQSQYLLSHCLQKSDIQSSTPMEPIFKPIMMPQATSYPYQQQSVPDKPINVMINSNNRAEGNSFARDYRICNFCKRGIMTRKKYMVVLLMFNLVSQPRKSD</sequence>
<feature type="compositionally biased region" description="Pro residues" evidence="1">
    <location>
        <begin position="27"/>
        <end position="37"/>
    </location>
</feature>
<dbReference type="Proteomes" id="UP000276991">
    <property type="component" value="Unassembled WGS sequence"/>
</dbReference>